<feature type="transmembrane region" description="Helical" evidence="3">
    <location>
        <begin position="34"/>
        <end position="54"/>
    </location>
</feature>
<dbReference type="Gene3D" id="3.40.630.190">
    <property type="entry name" value="LCP protein"/>
    <property type="match status" value="1"/>
</dbReference>
<organism evidence="5 6">
    <name type="scientific">Paenibacillus lutimineralis</name>
    <dbReference type="NCBI Taxonomy" id="2707005"/>
    <lineage>
        <taxon>Bacteria</taxon>
        <taxon>Bacillati</taxon>
        <taxon>Bacillota</taxon>
        <taxon>Bacilli</taxon>
        <taxon>Bacillales</taxon>
        <taxon>Paenibacillaceae</taxon>
        <taxon>Paenibacillus</taxon>
    </lineage>
</organism>
<dbReference type="PANTHER" id="PTHR33392:SF6">
    <property type="entry name" value="POLYISOPRENYL-TEICHOIC ACID--PEPTIDOGLYCAN TEICHOIC ACID TRANSFERASE TAGU"/>
    <property type="match status" value="1"/>
</dbReference>
<feature type="domain" description="Cell envelope-related transcriptional attenuator" evidence="4">
    <location>
        <begin position="122"/>
        <end position="273"/>
    </location>
</feature>
<protein>
    <submittedName>
        <fullName evidence="5">LytR family transcriptional regulator</fullName>
    </submittedName>
</protein>
<dbReference type="AlphaFoldDB" id="A0A3S9V5L9"/>
<dbReference type="NCBIfam" id="TIGR00350">
    <property type="entry name" value="lytR_cpsA_psr"/>
    <property type="match status" value="1"/>
</dbReference>
<feature type="region of interest" description="Disordered" evidence="2">
    <location>
        <begin position="75"/>
        <end position="102"/>
    </location>
</feature>
<dbReference type="Proteomes" id="UP000270678">
    <property type="component" value="Chromosome"/>
</dbReference>
<gene>
    <name evidence="5" type="ORF">EI981_27090</name>
</gene>
<dbReference type="InterPro" id="IPR050922">
    <property type="entry name" value="LytR/CpsA/Psr_CW_biosynth"/>
</dbReference>
<dbReference type="KEGG" id="plut:EI981_27090"/>
<evidence type="ECO:0000313" key="5">
    <source>
        <dbReference type="EMBL" id="AZS17735.1"/>
    </source>
</evidence>
<evidence type="ECO:0000256" key="1">
    <source>
        <dbReference type="ARBA" id="ARBA00006068"/>
    </source>
</evidence>
<dbReference type="Pfam" id="PF03816">
    <property type="entry name" value="LytR_cpsA_psr"/>
    <property type="match status" value="1"/>
</dbReference>
<keyword evidence="3" id="KW-1133">Transmembrane helix</keyword>
<name>A0A3S9V5L9_9BACL</name>
<accession>A0A3S9V5L9</accession>
<proteinExistence type="inferred from homology"/>
<evidence type="ECO:0000256" key="2">
    <source>
        <dbReference type="SAM" id="MobiDB-lite"/>
    </source>
</evidence>
<evidence type="ECO:0000259" key="4">
    <source>
        <dbReference type="Pfam" id="PF03816"/>
    </source>
</evidence>
<dbReference type="OrthoDB" id="27330at2"/>
<dbReference type="EMBL" id="CP034346">
    <property type="protein sequence ID" value="AZS17735.1"/>
    <property type="molecule type" value="Genomic_DNA"/>
</dbReference>
<dbReference type="InterPro" id="IPR004474">
    <property type="entry name" value="LytR_CpsA_psr"/>
</dbReference>
<keyword evidence="3" id="KW-0472">Membrane</keyword>
<dbReference type="PANTHER" id="PTHR33392">
    <property type="entry name" value="POLYISOPRENYL-TEICHOIC ACID--PEPTIDOGLYCAN TEICHOIC ACID TRANSFERASE TAGU"/>
    <property type="match status" value="1"/>
</dbReference>
<keyword evidence="3" id="KW-0812">Transmembrane</keyword>
<comment type="similarity">
    <text evidence="1">Belongs to the LytR/CpsA/Psr (LCP) family.</text>
</comment>
<feature type="compositionally biased region" description="Polar residues" evidence="2">
    <location>
        <begin position="81"/>
        <end position="102"/>
    </location>
</feature>
<evidence type="ECO:0000256" key="3">
    <source>
        <dbReference type="SAM" id="Phobius"/>
    </source>
</evidence>
<reference evidence="6" key="1">
    <citation type="submission" date="2018-12" db="EMBL/GenBank/DDBJ databases">
        <title>Complete genome sequence of Paenibacillus sp. MBLB1234.</title>
        <authorList>
            <person name="Nam Y.-D."/>
            <person name="Kang J."/>
            <person name="Chung W.-H."/>
            <person name="Park Y.S."/>
        </authorList>
    </citation>
    <scope>NUCLEOTIDE SEQUENCE [LARGE SCALE GENOMIC DNA]</scope>
    <source>
        <strain evidence="6">MBLB1234</strain>
    </source>
</reference>
<sequence length="359" mass="39950">MCHATHAVKLGILLFGQGRLISGMKLRNWKIKKIYIYLSAALLILIGAGLYMYWKFEPSAHFRNAAIPVLAVPEQEEAAPKTQNETGHTDPSPQNPTPTDSKQTRFNILILGTDARDNEASRTDVIMLAHVNSDKNTISLISIPRDTQVNIPGVGYTKINHAHILGEMNGDTHTGTLASIQAVSNLFSCSINYYIKTDFEGFEHFIDTIGGLDVNLDKPVKLTYGHKTFPAGDNHLSGAEALDLVRERKSLPGGDSGRQANQAMVLKEIVRTVIRPQNITKLPSLISQVREDILDTNLSDSDIISLAWMAKDMKEDDFQYVQLPGHSGRAMDPIVKSNLYYWIPDMEEWAESSQHLLED</sequence>
<evidence type="ECO:0000313" key="6">
    <source>
        <dbReference type="Proteomes" id="UP000270678"/>
    </source>
</evidence>
<keyword evidence="6" id="KW-1185">Reference proteome</keyword>